<gene>
    <name evidence="4" type="ORF">ROZALSC1DRAFT_21737</name>
</gene>
<dbReference type="EMBL" id="ML005118">
    <property type="protein sequence ID" value="RKP20062.1"/>
    <property type="molecule type" value="Genomic_DNA"/>
</dbReference>
<dbReference type="GO" id="GO:0005739">
    <property type="term" value="C:mitochondrion"/>
    <property type="evidence" value="ECO:0007669"/>
    <property type="project" value="TreeGrafter"/>
</dbReference>
<accession>A0A4P9YLK3</accession>
<dbReference type="GO" id="GO:0034553">
    <property type="term" value="P:mitochondrial respiratory chain complex II assembly"/>
    <property type="evidence" value="ECO:0007669"/>
    <property type="project" value="TreeGrafter"/>
</dbReference>
<sequence>MNLLQRFRNLSLPSFLNQLQRNNSIIPKIPRPEPLGDKKEQIEYEESLKRANQDESIDDGSSSGQKYISFKGDTNPDTGEIGGPRGLEPTRYGDWEGNGRCTDF</sequence>
<name>A0A4P9YLK3_ROZAC</name>
<dbReference type="Proteomes" id="UP000281549">
    <property type="component" value="Unassembled WGS sequence"/>
</dbReference>
<dbReference type="InterPro" id="IPR012875">
    <property type="entry name" value="SDHF4"/>
</dbReference>
<protein>
    <recommendedName>
        <fullName evidence="2">Succinate dehydrogenase assembly factor 4, mitochondrial</fullName>
    </recommendedName>
</protein>
<evidence type="ECO:0000313" key="4">
    <source>
        <dbReference type="EMBL" id="RKP20062.1"/>
    </source>
</evidence>
<evidence type="ECO:0000256" key="1">
    <source>
        <dbReference type="ARBA" id="ARBA00005701"/>
    </source>
</evidence>
<dbReference type="PANTHER" id="PTHR28524:SF3">
    <property type="entry name" value="SUCCINATE DEHYDROGENASE ASSEMBLY FACTOR 4, MITOCHONDRIAL"/>
    <property type="match status" value="1"/>
</dbReference>
<proteinExistence type="inferred from homology"/>
<evidence type="ECO:0000256" key="2">
    <source>
        <dbReference type="ARBA" id="ARBA00022170"/>
    </source>
</evidence>
<evidence type="ECO:0000256" key="3">
    <source>
        <dbReference type="SAM" id="MobiDB-lite"/>
    </source>
</evidence>
<feature type="compositionally biased region" description="Basic and acidic residues" evidence="3">
    <location>
        <begin position="30"/>
        <end position="53"/>
    </location>
</feature>
<dbReference type="Pfam" id="PF07896">
    <property type="entry name" value="DUF1674"/>
    <property type="match status" value="1"/>
</dbReference>
<dbReference type="AlphaFoldDB" id="A0A4P9YLK3"/>
<organism evidence="4 5">
    <name type="scientific">Rozella allomycis (strain CSF55)</name>
    <dbReference type="NCBI Taxonomy" id="988480"/>
    <lineage>
        <taxon>Eukaryota</taxon>
        <taxon>Fungi</taxon>
        <taxon>Fungi incertae sedis</taxon>
        <taxon>Cryptomycota</taxon>
        <taxon>Cryptomycota incertae sedis</taxon>
        <taxon>Rozella</taxon>
    </lineage>
</organism>
<comment type="similarity">
    <text evidence="1">Belongs to the SDHAF4 family.</text>
</comment>
<feature type="region of interest" description="Disordered" evidence="3">
    <location>
        <begin position="26"/>
        <end position="104"/>
    </location>
</feature>
<dbReference type="PANTHER" id="PTHR28524">
    <property type="entry name" value="SUCCINATE DEHYDROGENASE ASSEMBLY FACTOR 4, MITOCHONDRIAL"/>
    <property type="match status" value="1"/>
</dbReference>
<reference evidence="5" key="1">
    <citation type="journal article" date="2018" name="Nat. Microbiol.">
        <title>Leveraging single-cell genomics to expand the fungal tree of life.</title>
        <authorList>
            <person name="Ahrendt S.R."/>
            <person name="Quandt C.A."/>
            <person name="Ciobanu D."/>
            <person name="Clum A."/>
            <person name="Salamov A."/>
            <person name="Andreopoulos B."/>
            <person name="Cheng J.F."/>
            <person name="Woyke T."/>
            <person name="Pelin A."/>
            <person name="Henrissat B."/>
            <person name="Reynolds N.K."/>
            <person name="Benny G.L."/>
            <person name="Smith M.E."/>
            <person name="James T.Y."/>
            <person name="Grigoriev I.V."/>
        </authorList>
    </citation>
    <scope>NUCLEOTIDE SEQUENCE [LARGE SCALE GENOMIC DNA]</scope>
    <source>
        <strain evidence="5">CSF55</strain>
    </source>
</reference>
<evidence type="ECO:0000313" key="5">
    <source>
        <dbReference type="Proteomes" id="UP000281549"/>
    </source>
</evidence>